<dbReference type="InterPro" id="IPR036318">
    <property type="entry name" value="FAD-bd_PCMH-like_sf"/>
</dbReference>
<dbReference type="SUPFAM" id="SSF56176">
    <property type="entry name" value="FAD-binding/transporter-associated domain-like"/>
    <property type="match status" value="1"/>
</dbReference>
<evidence type="ECO:0000313" key="7">
    <source>
        <dbReference type="EMBL" id="MBF8436107.1"/>
    </source>
</evidence>
<dbReference type="GO" id="GO:0016491">
    <property type="term" value="F:oxidoreductase activity"/>
    <property type="evidence" value="ECO:0007669"/>
    <property type="project" value="UniProtKB-KW"/>
</dbReference>
<proteinExistence type="inferred from homology"/>
<evidence type="ECO:0000313" key="8">
    <source>
        <dbReference type="Proteomes" id="UP000621436"/>
    </source>
</evidence>
<evidence type="ECO:0000256" key="1">
    <source>
        <dbReference type="ARBA" id="ARBA00001974"/>
    </source>
</evidence>
<dbReference type="Proteomes" id="UP000621436">
    <property type="component" value="Unassembled WGS sequence"/>
</dbReference>
<comment type="cofactor">
    <cofactor evidence="1">
        <name>FAD</name>
        <dbReference type="ChEBI" id="CHEBI:57692"/>
    </cofactor>
</comment>
<dbReference type="GO" id="GO:0071949">
    <property type="term" value="F:FAD binding"/>
    <property type="evidence" value="ECO:0007669"/>
    <property type="project" value="InterPro"/>
</dbReference>
<evidence type="ECO:0000259" key="6">
    <source>
        <dbReference type="PROSITE" id="PS51387"/>
    </source>
</evidence>
<keyword evidence="5" id="KW-0560">Oxidoreductase</keyword>
<dbReference type="PANTHER" id="PTHR42973:SF39">
    <property type="entry name" value="FAD-BINDING PCMH-TYPE DOMAIN-CONTAINING PROTEIN"/>
    <property type="match status" value="1"/>
</dbReference>
<feature type="domain" description="FAD-binding PCMH-type" evidence="6">
    <location>
        <begin position="51"/>
        <end position="221"/>
    </location>
</feature>
<dbReference type="InterPro" id="IPR012951">
    <property type="entry name" value="BBE"/>
</dbReference>
<evidence type="ECO:0000256" key="2">
    <source>
        <dbReference type="ARBA" id="ARBA00005466"/>
    </source>
</evidence>
<dbReference type="InterPro" id="IPR050416">
    <property type="entry name" value="FAD-linked_Oxidoreductase"/>
</dbReference>
<dbReference type="EMBL" id="JADPIE010000002">
    <property type="protein sequence ID" value="MBF8436107.1"/>
    <property type="molecule type" value="Genomic_DNA"/>
</dbReference>
<dbReference type="Gene3D" id="3.30.43.10">
    <property type="entry name" value="Uridine Diphospho-n-acetylenolpyruvylglucosamine Reductase, domain 2"/>
    <property type="match status" value="1"/>
</dbReference>
<accession>A0A931F9N4</accession>
<protein>
    <submittedName>
        <fullName evidence="7">FAD-binding oxidoreductase</fullName>
    </submittedName>
</protein>
<dbReference type="InterPro" id="IPR016166">
    <property type="entry name" value="FAD-bd_PCMH"/>
</dbReference>
<gene>
    <name evidence="7" type="ORF">I0Q91_03370</name>
</gene>
<dbReference type="Gene3D" id="3.40.462.20">
    <property type="match status" value="1"/>
</dbReference>
<dbReference type="PROSITE" id="PS51387">
    <property type="entry name" value="FAD_PCMH"/>
    <property type="match status" value="1"/>
</dbReference>
<sequence length="473" mass="52202">MKQVKIKTLDEKMIELDDEVLTDLSNQLKGNLLKMGDEGYDEAREIFNGMIDKKPALIVRAQGPADVISAVNFIQEHQLKSSIRAGGHNVSGAAIAEQGLVIDVSKMRSVHVNPEEQTAVVESGALLGDVDHETAPFNLAAPLGVVSQTGVAGLTLHGGMGWLTRKHGLTIDNLKSIEVVTPDGELVKASKDNHPDLFWALRGGGGNFGVVTAFEFDLHPVSDPISAVITVYPLEKTEEVMAFARDYMSSAPEELMLIADFGRAPAMPGIAEEDQGRPSLILFGCYFGSQDQAEEIAGPLQSIVEPIADLSFPLPFKDFQQLLDANFPVGKLYYWKSIYLDEINDEVFDLIEKYVKKQPSPDSTTDFYFLDGSMSRVPLEATPFYNRKYPYMVAIQSNWYGSDKSEANISWARSFHSELEKLAGEGSYLNITGDLDKRELVLRSAYGDNLERLKKIKSKYDPDNIMPGLINIS</sequence>
<dbReference type="InterPro" id="IPR006094">
    <property type="entry name" value="Oxid_FAD_bind_N"/>
</dbReference>
<dbReference type="Pfam" id="PF01565">
    <property type="entry name" value="FAD_binding_4"/>
    <property type="match status" value="1"/>
</dbReference>
<comment type="caution">
    <text evidence="7">The sequence shown here is derived from an EMBL/GenBank/DDBJ whole genome shotgun (WGS) entry which is preliminary data.</text>
</comment>
<dbReference type="InterPro" id="IPR016167">
    <property type="entry name" value="FAD-bd_PCMH_sub1"/>
</dbReference>
<name>A0A931F9N4_9FIRM</name>
<dbReference type="InterPro" id="IPR016169">
    <property type="entry name" value="FAD-bd_PCMH_sub2"/>
</dbReference>
<dbReference type="Pfam" id="PF08031">
    <property type="entry name" value="BBE"/>
    <property type="match status" value="1"/>
</dbReference>
<comment type="similarity">
    <text evidence="2">Belongs to the oxygen-dependent FAD-linked oxidoreductase family.</text>
</comment>
<dbReference type="AlphaFoldDB" id="A0A931F9N4"/>
<evidence type="ECO:0000256" key="4">
    <source>
        <dbReference type="ARBA" id="ARBA00022827"/>
    </source>
</evidence>
<keyword evidence="4" id="KW-0274">FAD</keyword>
<keyword evidence="3" id="KW-0285">Flavoprotein</keyword>
<reference evidence="7" key="1">
    <citation type="submission" date="2020-11" db="EMBL/GenBank/DDBJ databases">
        <title>Halonatronomonas betainensis gen. nov., sp. nov. a novel haloalkaliphilic representative of the family Halanaerobiacae capable of betaine degradation.</title>
        <authorList>
            <person name="Boltyanskaya Y."/>
            <person name="Kevbrin V."/>
            <person name="Detkova E."/>
            <person name="Grouzdev D.S."/>
            <person name="Koziaeva V."/>
            <person name="Zhilina T."/>
        </authorList>
    </citation>
    <scope>NUCLEOTIDE SEQUENCE</scope>
    <source>
        <strain evidence="7">Z-7014</strain>
    </source>
</reference>
<dbReference type="PANTHER" id="PTHR42973">
    <property type="entry name" value="BINDING OXIDOREDUCTASE, PUTATIVE (AFU_ORTHOLOGUE AFUA_1G17690)-RELATED"/>
    <property type="match status" value="1"/>
</dbReference>
<evidence type="ECO:0000256" key="5">
    <source>
        <dbReference type="ARBA" id="ARBA00023002"/>
    </source>
</evidence>
<organism evidence="7 8">
    <name type="scientific">Halonatronomonas betaini</name>
    <dbReference type="NCBI Taxonomy" id="2778430"/>
    <lineage>
        <taxon>Bacteria</taxon>
        <taxon>Bacillati</taxon>
        <taxon>Bacillota</taxon>
        <taxon>Clostridia</taxon>
        <taxon>Halanaerobiales</taxon>
        <taxon>Halarsenatibacteraceae</taxon>
        <taxon>Halonatronomonas</taxon>
    </lineage>
</organism>
<dbReference type="RefSeq" id="WP_270452872.1">
    <property type="nucleotide sequence ID" value="NZ_JADPIE010000002.1"/>
</dbReference>
<keyword evidence="8" id="KW-1185">Reference proteome</keyword>
<dbReference type="Gene3D" id="3.30.465.10">
    <property type="match status" value="1"/>
</dbReference>
<evidence type="ECO:0000256" key="3">
    <source>
        <dbReference type="ARBA" id="ARBA00022630"/>
    </source>
</evidence>